<feature type="compositionally biased region" description="Low complexity" evidence="2">
    <location>
        <begin position="17"/>
        <end position="26"/>
    </location>
</feature>
<feature type="region of interest" description="Disordered" evidence="2">
    <location>
        <begin position="1"/>
        <end position="35"/>
    </location>
</feature>
<dbReference type="GO" id="GO:0005096">
    <property type="term" value="F:GTPase activator activity"/>
    <property type="evidence" value="ECO:0007669"/>
    <property type="project" value="TreeGrafter"/>
</dbReference>
<dbReference type="Pfam" id="PF23436">
    <property type="entry name" value="RabGap-TBC_2"/>
    <property type="match status" value="1"/>
</dbReference>
<comment type="caution">
    <text evidence="4">The sequence shown here is derived from an EMBL/GenBank/DDBJ whole genome shotgun (WGS) entry which is preliminary data.</text>
</comment>
<evidence type="ECO:0000313" key="5">
    <source>
        <dbReference type="Proteomes" id="UP000054251"/>
    </source>
</evidence>
<dbReference type="AlphaFoldDB" id="A0A0V1PSL2"/>
<dbReference type="GO" id="GO:0031267">
    <property type="term" value="F:small GTPase binding"/>
    <property type="evidence" value="ECO:0007669"/>
    <property type="project" value="TreeGrafter"/>
</dbReference>
<dbReference type="RefSeq" id="XP_015465313.1">
    <property type="nucleotide sequence ID" value="XM_015613854.1"/>
</dbReference>
<evidence type="ECO:0000259" key="3">
    <source>
        <dbReference type="Pfam" id="PF23436"/>
    </source>
</evidence>
<reference evidence="4 5" key="1">
    <citation type="submission" date="2015-11" db="EMBL/GenBank/DDBJ databases">
        <title>The genome of Debaryomyces fabryi.</title>
        <authorList>
            <person name="Tafer H."/>
            <person name="Lopandic K."/>
        </authorList>
    </citation>
    <scope>NUCLEOTIDE SEQUENCE [LARGE SCALE GENOMIC DNA]</scope>
    <source>
        <strain evidence="4 5">CBS 789</strain>
    </source>
</reference>
<dbReference type="GO" id="GO:0030427">
    <property type="term" value="C:site of polarized growth"/>
    <property type="evidence" value="ECO:0007669"/>
    <property type="project" value="UniProtKB-ARBA"/>
</dbReference>
<dbReference type="InterPro" id="IPR050302">
    <property type="entry name" value="Rab_GAP_TBC_domain"/>
</dbReference>
<keyword evidence="1" id="KW-0175">Coiled coil</keyword>
<dbReference type="InterPro" id="IPR000195">
    <property type="entry name" value="Rab-GAP-TBC_dom"/>
</dbReference>
<dbReference type="GeneID" id="26842034"/>
<dbReference type="InterPro" id="IPR035969">
    <property type="entry name" value="Rab-GAP_TBC_sf"/>
</dbReference>
<feature type="coiled-coil region" evidence="1">
    <location>
        <begin position="404"/>
        <end position="524"/>
    </location>
</feature>
<dbReference type="PANTHER" id="PTHR47219">
    <property type="entry name" value="RAB GTPASE-ACTIVATING PROTEIN 1-LIKE"/>
    <property type="match status" value="1"/>
</dbReference>
<dbReference type="EMBL" id="LMYN01000163">
    <property type="protein sequence ID" value="KRZ99210.1"/>
    <property type="molecule type" value="Genomic_DNA"/>
</dbReference>
<dbReference type="PANTHER" id="PTHR47219:SF9">
    <property type="entry name" value="GTPASE ACTIVATING PROTEIN AND CENTROSOME-ASSOCIATED, ISOFORM B"/>
    <property type="match status" value="1"/>
</dbReference>
<gene>
    <name evidence="4" type="ORF">AC631_05025</name>
</gene>
<evidence type="ECO:0000256" key="2">
    <source>
        <dbReference type="SAM" id="MobiDB-lite"/>
    </source>
</evidence>
<dbReference type="Proteomes" id="UP000054251">
    <property type="component" value="Unassembled WGS sequence"/>
</dbReference>
<evidence type="ECO:0000256" key="1">
    <source>
        <dbReference type="SAM" id="Coils"/>
    </source>
</evidence>
<feature type="domain" description="Rab-GAP TBC" evidence="3">
    <location>
        <begin position="269"/>
        <end position="370"/>
    </location>
</feature>
<name>A0A0V1PSL2_9ASCO</name>
<keyword evidence="5" id="KW-1185">Reference proteome</keyword>
<organism evidence="4 5">
    <name type="scientific">Debaryomyces fabryi</name>
    <dbReference type="NCBI Taxonomy" id="58627"/>
    <lineage>
        <taxon>Eukaryota</taxon>
        <taxon>Fungi</taxon>
        <taxon>Dikarya</taxon>
        <taxon>Ascomycota</taxon>
        <taxon>Saccharomycotina</taxon>
        <taxon>Pichiomycetes</taxon>
        <taxon>Debaryomycetaceae</taxon>
        <taxon>Debaryomyces</taxon>
    </lineage>
</organism>
<dbReference type="SUPFAM" id="SSF47923">
    <property type="entry name" value="Ypt/Rab-GAP domain of gyp1p"/>
    <property type="match status" value="1"/>
</dbReference>
<sequence length="524" mass="60431">MSSTSPPPLPERKSESENVLNETLELPPLPPRNSKSLATVPLTYTLNDGLSTITIIRQLETYSSPVMNEASDLFTITAVGQDNVKSKLDTLKLNKSDDNSEEDMDFWYAYIEDYSNQLIRDKRIEELERHIIKGIPDNIRSLVYLKTLQVRYKLNKETYNTLLKKANNSQTTKSQQVYIDSLAIDSNLKEVLTIFNYYTNEVITPRAAKLEAINNETASNGFESNKNLPPNNFVICVSKLVAAIPNLQNEEILFLLLKFNKLFINLIKDEFFYKANRSLEDLCPEAFVYITKQGINLTTFYKKTLFSFFNNQILDTGILFTLLDFIVIEGFDFLHRLLVAVFKANESYITTLDGNELNEFLNSSKFFDALSRLEEGVEILSVLKYEPDIIKYENEFHLLHANSLNNNNNELTNLKEVNDDLIIKINELRQQLENLKNTHSEILNQGDEHYKELQEKQKEKTELTALKDELVEKYEHLSMKENVKNTTKANKEFATRNADLETQISAMKKKIEEKNAKLAKYSTK</sequence>
<proteinExistence type="predicted"/>
<dbReference type="Gene3D" id="1.10.472.80">
    <property type="entry name" value="Ypt/Rab-GAP domain of gyp1p, domain 3"/>
    <property type="match status" value="1"/>
</dbReference>
<accession>A0A0V1PSL2</accession>
<dbReference type="OrthoDB" id="4085843at2759"/>
<evidence type="ECO:0000313" key="4">
    <source>
        <dbReference type="EMBL" id="KRZ99210.1"/>
    </source>
</evidence>
<protein>
    <recommendedName>
        <fullName evidence="3">Rab-GAP TBC domain-containing protein</fullName>
    </recommendedName>
</protein>